<protein>
    <submittedName>
        <fullName evidence="2">Uncharacterized protein</fullName>
    </submittedName>
</protein>
<feature type="compositionally biased region" description="Basic residues" evidence="1">
    <location>
        <begin position="91"/>
        <end position="104"/>
    </location>
</feature>
<dbReference type="AlphaFoldDB" id="A0A6J4U2P4"/>
<sequence>GRGLDANPDRRAGRRPAAPGGRGHQRPAGGRPAPRRAGRGAGWGANRGWPDRRGNDAAAGAGSASHAPGATGAPGGGLGSLASGAVLRRDRSNRRRRGDRRSTV</sequence>
<feature type="compositionally biased region" description="Low complexity" evidence="1">
    <location>
        <begin position="57"/>
        <end position="71"/>
    </location>
</feature>
<feature type="non-terminal residue" evidence="2">
    <location>
        <position position="1"/>
    </location>
</feature>
<organism evidence="2">
    <name type="scientific">uncultured Thermomicrobiales bacterium</name>
    <dbReference type="NCBI Taxonomy" id="1645740"/>
    <lineage>
        <taxon>Bacteria</taxon>
        <taxon>Pseudomonadati</taxon>
        <taxon>Thermomicrobiota</taxon>
        <taxon>Thermomicrobia</taxon>
        <taxon>Thermomicrobiales</taxon>
        <taxon>environmental samples</taxon>
    </lineage>
</organism>
<evidence type="ECO:0000313" key="2">
    <source>
        <dbReference type="EMBL" id="CAA9539252.1"/>
    </source>
</evidence>
<dbReference type="EMBL" id="CADCWE010000108">
    <property type="protein sequence ID" value="CAA9539252.1"/>
    <property type="molecule type" value="Genomic_DNA"/>
</dbReference>
<gene>
    <name evidence="2" type="ORF">AVDCRST_MAG73-1742</name>
</gene>
<evidence type="ECO:0000256" key="1">
    <source>
        <dbReference type="SAM" id="MobiDB-lite"/>
    </source>
</evidence>
<feature type="region of interest" description="Disordered" evidence="1">
    <location>
        <begin position="1"/>
        <end position="104"/>
    </location>
</feature>
<accession>A0A6J4U2P4</accession>
<name>A0A6J4U2P4_9BACT</name>
<reference evidence="2" key="1">
    <citation type="submission" date="2020-02" db="EMBL/GenBank/DDBJ databases">
        <authorList>
            <person name="Meier V. D."/>
        </authorList>
    </citation>
    <scope>NUCLEOTIDE SEQUENCE</scope>
    <source>
        <strain evidence="2">AVDCRST_MAG73</strain>
    </source>
</reference>
<feature type="non-terminal residue" evidence="2">
    <location>
        <position position="104"/>
    </location>
</feature>
<proteinExistence type="predicted"/>